<feature type="domain" description="DUF6545" evidence="1">
    <location>
        <begin position="145"/>
        <end position="284"/>
    </location>
</feature>
<evidence type="ECO:0000313" key="3">
    <source>
        <dbReference type="Proteomes" id="UP000671399"/>
    </source>
</evidence>
<sequence length="306" mass="34196">MPWARLRLARRLRKLGVPPPPAPYTVDAWCEAIGQRRGTPLEIRELQLEAEMPPSLLVQAEWADFIIVDAALPTLARTQAVLHEVAHLVLDHSGDVLHQDVEVDAAIEAEAELAADLLYEQMNRAAASASRGAPEARATRRSDMWWRDRSADWHVNQLWLTLREGMPDAKIVSINAGGQVPVEVGGRRHRHRRVVEVHDALRRLRPWYSEPVYASAERRAVRYRLDPGSVAAVAEAAAVAVALRRRQANLFHAEEETQHSAQSPDLPDVRAETRRLARISRALHDSPLVRAEVARWVPVTVVGDAG</sequence>
<protein>
    <recommendedName>
        <fullName evidence="1">DUF6545 domain-containing protein</fullName>
    </recommendedName>
</protein>
<dbReference type="RefSeq" id="WP_208569962.1">
    <property type="nucleotide sequence ID" value="NZ_JAGFWR010000024.1"/>
</dbReference>
<comment type="caution">
    <text evidence="2">The sequence shown here is derived from an EMBL/GenBank/DDBJ whole genome shotgun (WGS) entry which is preliminary data.</text>
</comment>
<organism evidence="2 3">
    <name type="scientific">Micromonospora antibiotica</name>
    <dbReference type="NCBI Taxonomy" id="2807623"/>
    <lineage>
        <taxon>Bacteria</taxon>
        <taxon>Bacillati</taxon>
        <taxon>Actinomycetota</taxon>
        <taxon>Actinomycetes</taxon>
        <taxon>Micromonosporales</taxon>
        <taxon>Micromonosporaceae</taxon>
        <taxon>Micromonospora</taxon>
    </lineage>
</organism>
<dbReference type="EMBL" id="JAGFWR010000024">
    <property type="protein sequence ID" value="MBO4164423.1"/>
    <property type="molecule type" value="Genomic_DNA"/>
</dbReference>
<name>A0ABS3VFM0_9ACTN</name>
<evidence type="ECO:0000259" key="1">
    <source>
        <dbReference type="Pfam" id="PF20182"/>
    </source>
</evidence>
<reference evidence="2 3" key="1">
    <citation type="submission" date="2021-03" db="EMBL/GenBank/DDBJ databases">
        <authorList>
            <person name="Lee D.-H."/>
        </authorList>
    </citation>
    <scope>NUCLEOTIDE SEQUENCE [LARGE SCALE GENOMIC DNA]</scope>
    <source>
        <strain evidence="2 3">MMS20-R2-23</strain>
    </source>
</reference>
<dbReference type="Proteomes" id="UP000671399">
    <property type="component" value="Unassembled WGS sequence"/>
</dbReference>
<proteinExistence type="predicted"/>
<accession>A0ABS3VFM0</accession>
<gene>
    <name evidence="2" type="ORF">JQN83_26950</name>
</gene>
<dbReference type="InterPro" id="IPR046675">
    <property type="entry name" value="DUF6545"/>
</dbReference>
<dbReference type="Pfam" id="PF20182">
    <property type="entry name" value="DUF6545"/>
    <property type="match status" value="1"/>
</dbReference>
<evidence type="ECO:0000313" key="2">
    <source>
        <dbReference type="EMBL" id="MBO4164423.1"/>
    </source>
</evidence>
<keyword evidence="3" id="KW-1185">Reference proteome</keyword>